<dbReference type="KEGG" id="tng:GSTEN00004182G001"/>
<accession>Q4TAI5</accession>
<organism evidence="1">
    <name type="scientific">Tetraodon nigroviridis</name>
    <name type="common">Spotted green pufferfish</name>
    <name type="synonym">Chelonodon nigroviridis</name>
    <dbReference type="NCBI Taxonomy" id="99883"/>
    <lineage>
        <taxon>Eukaryota</taxon>
        <taxon>Metazoa</taxon>
        <taxon>Chordata</taxon>
        <taxon>Craniata</taxon>
        <taxon>Vertebrata</taxon>
        <taxon>Euteleostomi</taxon>
        <taxon>Actinopterygii</taxon>
        <taxon>Neopterygii</taxon>
        <taxon>Teleostei</taxon>
        <taxon>Neoteleostei</taxon>
        <taxon>Acanthomorphata</taxon>
        <taxon>Eupercaria</taxon>
        <taxon>Tetraodontiformes</taxon>
        <taxon>Tetradontoidea</taxon>
        <taxon>Tetraodontidae</taxon>
        <taxon>Tetraodon</taxon>
    </lineage>
</organism>
<protein>
    <submittedName>
        <fullName evidence="1">(spotted green pufferfish) hypothetical protein</fullName>
    </submittedName>
</protein>
<reference evidence="1" key="1">
    <citation type="journal article" date="2004" name="Nature">
        <title>Genome duplication in the teleost fish Tetraodon nigroviridis reveals the early vertebrate proto-karyotype.</title>
        <authorList>
            <person name="Jaillon O."/>
            <person name="Aury J.-M."/>
            <person name="Brunet F."/>
            <person name="Petit J.-L."/>
            <person name="Stange-Thomann N."/>
            <person name="Mauceli E."/>
            <person name="Bouneau L."/>
            <person name="Fischer C."/>
            <person name="Ozouf-Costaz C."/>
            <person name="Bernot A."/>
            <person name="Nicaud S."/>
            <person name="Jaffe D."/>
            <person name="Fisher S."/>
            <person name="Lutfalla G."/>
            <person name="Dossat C."/>
            <person name="Segurens B."/>
            <person name="Dasilva C."/>
            <person name="Salanoubat M."/>
            <person name="Levy M."/>
            <person name="Boudet N."/>
            <person name="Castellano S."/>
            <person name="Anthouard V."/>
            <person name="Jubin C."/>
            <person name="Castelli V."/>
            <person name="Katinka M."/>
            <person name="Vacherie B."/>
            <person name="Biemont C."/>
            <person name="Skalli Z."/>
            <person name="Cattolico L."/>
            <person name="Poulain J."/>
            <person name="De Berardinis V."/>
            <person name="Cruaud C."/>
            <person name="Duprat S."/>
            <person name="Brottier P."/>
            <person name="Coutanceau J.-P."/>
            <person name="Gouzy J."/>
            <person name="Parra G."/>
            <person name="Lardier G."/>
            <person name="Chapple C."/>
            <person name="McKernan K.J."/>
            <person name="McEwan P."/>
            <person name="Bosak S."/>
            <person name="Kellis M."/>
            <person name="Volff J.-N."/>
            <person name="Guigo R."/>
            <person name="Zody M.C."/>
            <person name="Mesirov J."/>
            <person name="Lindblad-Toh K."/>
            <person name="Birren B."/>
            <person name="Nusbaum C."/>
            <person name="Kahn D."/>
            <person name="Robinson-Rechavi M."/>
            <person name="Laudet V."/>
            <person name="Schachter V."/>
            <person name="Quetier F."/>
            <person name="Saurin W."/>
            <person name="Scarpelli C."/>
            <person name="Wincker P."/>
            <person name="Lander E.S."/>
            <person name="Weissenbach J."/>
            <person name="Roest Crollius H."/>
        </authorList>
    </citation>
    <scope>NUCLEOTIDE SEQUENCE [LARGE SCALE GENOMIC DNA]</scope>
</reference>
<comment type="caution">
    <text evidence="1">The sequence shown here is derived from an EMBL/GenBank/DDBJ whole genome shotgun (WGS) entry which is preliminary data.</text>
</comment>
<name>Q4TAI5_TETNG</name>
<feature type="non-terminal residue" evidence="1">
    <location>
        <position position="1"/>
    </location>
</feature>
<dbReference type="AlphaFoldDB" id="Q4TAI5"/>
<feature type="non-terminal residue" evidence="1">
    <location>
        <position position="25"/>
    </location>
</feature>
<evidence type="ECO:0000313" key="1">
    <source>
        <dbReference type="EMBL" id="CAF90097.1"/>
    </source>
</evidence>
<gene>
    <name evidence="1" type="ORF">GSTENG00004182001</name>
</gene>
<sequence>RCVYTLYLLSDSYLCLDQQYDLYLN</sequence>
<reference evidence="1" key="2">
    <citation type="submission" date="2004-02" db="EMBL/GenBank/DDBJ databases">
        <authorList>
            <consortium name="Genoscope"/>
            <consortium name="Whitehead Institute Centre for Genome Research"/>
        </authorList>
    </citation>
    <scope>NUCLEOTIDE SEQUENCE</scope>
</reference>
<dbReference type="EMBL" id="CAAE01007305">
    <property type="protein sequence ID" value="CAF90097.1"/>
    <property type="molecule type" value="Genomic_DNA"/>
</dbReference>
<proteinExistence type="predicted"/>